<evidence type="ECO:0000256" key="8">
    <source>
        <dbReference type="RuleBase" id="RU280816"/>
    </source>
</evidence>
<dbReference type="AlphaFoldDB" id="A0A2U1LUV4"/>
<evidence type="ECO:0000313" key="11">
    <source>
        <dbReference type="Proteomes" id="UP000245207"/>
    </source>
</evidence>
<dbReference type="Proteomes" id="UP000245207">
    <property type="component" value="Unassembled WGS sequence"/>
</dbReference>
<protein>
    <recommendedName>
        <fullName evidence="8">MLO-like protein</fullName>
    </recommendedName>
</protein>
<feature type="transmembrane region" description="Helical" evidence="9">
    <location>
        <begin position="303"/>
        <end position="321"/>
    </location>
</feature>
<evidence type="ECO:0000256" key="9">
    <source>
        <dbReference type="SAM" id="Phobius"/>
    </source>
</evidence>
<comment type="caution">
    <text evidence="10">The sequence shown here is derived from an EMBL/GenBank/DDBJ whole genome shotgun (WGS) entry which is preliminary data.</text>
</comment>
<evidence type="ECO:0000256" key="7">
    <source>
        <dbReference type="ARBA" id="ARBA00023265"/>
    </source>
</evidence>
<name>A0A2U1LUV4_ARTAN</name>
<keyword evidence="3 8" id="KW-0812">Transmembrane</keyword>
<keyword evidence="6 8" id="KW-0472">Membrane</keyword>
<dbReference type="InterPro" id="IPR004326">
    <property type="entry name" value="Mlo"/>
</dbReference>
<evidence type="ECO:0000256" key="3">
    <source>
        <dbReference type="ARBA" id="ARBA00022692"/>
    </source>
</evidence>
<evidence type="ECO:0000256" key="2">
    <source>
        <dbReference type="ARBA" id="ARBA00006574"/>
    </source>
</evidence>
<dbReference type="Pfam" id="PF03094">
    <property type="entry name" value="Mlo"/>
    <property type="match status" value="1"/>
</dbReference>
<feature type="transmembrane region" description="Helical" evidence="9">
    <location>
        <begin position="16"/>
        <end position="36"/>
    </location>
</feature>
<evidence type="ECO:0000256" key="1">
    <source>
        <dbReference type="ARBA" id="ARBA00004141"/>
    </source>
</evidence>
<dbReference type="STRING" id="35608.A0A2U1LUV4"/>
<dbReference type="PANTHER" id="PTHR31942:SF34">
    <property type="entry name" value="MLO-LIKE PROTEIN"/>
    <property type="match status" value="1"/>
</dbReference>
<keyword evidence="7 8" id="KW-0568">Pathogenesis-related protein</keyword>
<evidence type="ECO:0000256" key="5">
    <source>
        <dbReference type="ARBA" id="ARBA00022989"/>
    </source>
</evidence>
<keyword evidence="5 8" id="KW-1133">Transmembrane helix</keyword>
<keyword evidence="8" id="KW-0112">Calmodulin-binding</keyword>
<keyword evidence="4 8" id="KW-0611">Plant defense</keyword>
<dbReference type="GO" id="GO:0005516">
    <property type="term" value="F:calmodulin binding"/>
    <property type="evidence" value="ECO:0007669"/>
    <property type="project" value="UniProtKB-KW"/>
</dbReference>
<keyword evidence="11" id="KW-1185">Reference proteome</keyword>
<organism evidence="10 11">
    <name type="scientific">Artemisia annua</name>
    <name type="common">Sweet wormwood</name>
    <dbReference type="NCBI Taxonomy" id="35608"/>
    <lineage>
        <taxon>Eukaryota</taxon>
        <taxon>Viridiplantae</taxon>
        <taxon>Streptophyta</taxon>
        <taxon>Embryophyta</taxon>
        <taxon>Tracheophyta</taxon>
        <taxon>Spermatophyta</taxon>
        <taxon>Magnoliopsida</taxon>
        <taxon>eudicotyledons</taxon>
        <taxon>Gunneridae</taxon>
        <taxon>Pentapetalae</taxon>
        <taxon>asterids</taxon>
        <taxon>campanulids</taxon>
        <taxon>Asterales</taxon>
        <taxon>Asteraceae</taxon>
        <taxon>Asteroideae</taxon>
        <taxon>Anthemideae</taxon>
        <taxon>Artemisiinae</taxon>
        <taxon>Artemisia</taxon>
    </lineage>
</organism>
<proteinExistence type="inferred from homology"/>
<comment type="domain">
    <text evidence="8">The C-terminus contains a calmodulin-binding domain, which binds calmodulin in a calcium-dependent fashion.</text>
</comment>
<dbReference type="PANTHER" id="PTHR31942">
    <property type="entry name" value="MLO-LIKE PROTEIN 1"/>
    <property type="match status" value="1"/>
</dbReference>
<sequence length="587" mass="66868">MAGASAGRSLEQTPTWALSTVCFVLIAISIVVERSLHKIEQWFAKKHKRALFESLEKIKSELMLMGFISLLLTVGTTPITKICISESIASTWHPCSKQIEETSNNGEIGKRRRLLHWSDMGDRRVLAGSSSDSNKCAEKGKVSFMSYDGVHQLHIFIFALAVSHVLNSILTIALGRLKMRSWKQWETEPKTAAYKSSHDSKRFRLARDTSFGRRHMSFWSKSPILLWIVCFFRQFVRSVPKVDYLTLRHGFIIAHLAADAHSSFDFSKYINRSLEEDFKVVVGISPPIWLFAVAFLLLNTHGWFSYLWLPFVPLIIVLLVGTKLQEIVTKMGLKIQDRGKIIKGVPVVEPGDDLFWFNRPRLLLYLLNFVLFQNAFQLAFFTWTAYQFGLKSCFHEHMEDLIIRITTGVLIQILCSYVTLPLYALVTQMGSTMRPTIFNDRIATALKKWHHTARKNIKDEKKLGQMTPMSSRPSTPSTVHNLSPIHLLGHYPRSTDGLQQNSPSRLSYLNNEICDVDGAPSPTYPMSGDITGHHEVELSYMYAEGMDQVEEPSLLEVTLCSTDANENQNEVMIRVSKEFSFDKRPNI</sequence>
<feature type="transmembrane region" description="Helical" evidence="9">
    <location>
        <begin position="62"/>
        <end position="80"/>
    </location>
</feature>
<accession>A0A2U1LUV4</accession>
<feature type="transmembrane region" description="Helical" evidence="9">
    <location>
        <begin position="401"/>
        <end position="426"/>
    </location>
</feature>
<dbReference type="OrthoDB" id="1388414at2759"/>
<evidence type="ECO:0000256" key="6">
    <source>
        <dbReference type="ARBA" id="ARBA00023136"/>
    </source>
</evidence>
<comment type="subcellular location">
    <subcellularLocation>
        <location evidence="1 8">Membrane</location>
        <topology evidence="1 8">Multi-pass membrane protein</topology>
    </subcellularLocation>
</comment>
<comment type="similarity">
    <text evidence="2 8">Belongs to the MLO family.</text>
</comment>
<reference evidence="10 11" key="1">
    <citation type="journal article" date="2018" name="Mol. Plant">
        <title>The genome of Artemisia annua provides insight into the evolution of Asteraceae family and artemisinin biosynthesis.</title>
        <authorList>
            <person name="Shen Q."/>
            <person name="Zhang L."/>
            <person name="Liao Z."/>
            <person name="Wang S."/>
            <person name="Yan T."/>
            <person name="Shi P."/>
            <person name="Liu M."/>
            <person name="Fu X."/>
            <person name="Pan Q."/>
            <person name="Wang Y."/>
            <person name="Lv Z."/>
            <person name="Lu X."/>
            <person name="Zhang F."/>
            <person name="Jiang W."/>
            <person name="Ma Y."/>
            <person name="Chen M."/>
            <person name="Hao X."/>
            <person name="Li L."/>
            <person name="Tang Y."/>
            <person name="Lv G."/>
            <person name="Zhou Y."/>
            <person name="Sun X."/>
            <person name="Brodelius P.E."/>
            <person name="Rose J.K.C."/>
            <person name="Tang K."/>
        </authorList>
    </citation>
    <scope>NUCLEOTIDE SEQUENCE [LARGE SCALE GENOMIC DNA]</scope>
    <source>
        <strain evidence="11">cv. Huhao1</strain>
        <tissue evidence="10">Leaf</tissue>
    </source>
</reference>
<comment type="function">
    <text evidence="8">May be involved in modulation of pathogen defense and leaf cell death.</text>
</comment>
<feature type="transmembrane region" description="Helical" evidence="9">
    <location>
        <begin position="278"/>
        <end position="297"/>
    </location>
</feature>
<dbReference type="GO" id="GO:0006952">
    <property type="term" value="P:defense response"/>
    <property type="evidence" value="ECO:0007669"/>
    <property type="project" value="UniProtKB-KW"/>
</dbReference>
<feature type="transmembrane region" description="Helical" evidence="9">
    <location>
        <begin position="362"/>
        <end position="381"/>
    </location>
</feature>
<dbReference type="GO" id="GO:0016020">
    <property type="term" value="C:membrane"/>
    <property type="evidence" value="ECO:0007669"/>
    <property type="project" value="UniProtKB-SubCell"/>
</dbReference>
<evidence type="ECO:0000313" key="10">
    <source>
        <dbReference type="EMBL" id="PWA52754.1"/>
    </source>
</evidence>
<evidence type="ECO:0000256" key="4">
    <source>
        <dbReference type="ARBA" id="ARBA00022821"/>
    </source>
</evidence>
<dbReference type="EMBL" id="PKPP01007668">
    <property type="protein sequence ID" value="PWA52754.1"/>
    <property type="molecule type" value="Genomic_DNA"/>
</dbReference>
<feature type="transmembrane region" description="Helical" evidence="9">
    <location>
        <begin position="153"/>
        <end position="174"/>
    </location>
</feature>
<gene>
    <name evidence="8" type="primary">MLO</name>
    <name evidence="10" type="ORF">CTI12_AA450680</name>
</gene>